<evidence type="ECO:0000259" key="2">
    <source>
        <dbReference type="Pfam" id="PF13392"/>
    </source>
</evidence>
<dbReference type="Pfam" id="PF13392">
    <property type="entry name" value="HNH_3"/>
    <property type="match status" value="1"/>
</dbReference>
<dbReference type="Gene3D" id="3.90.75.10">
    <property type="entry name" value="Homing Intron 3 (I-ppo) Encoded Endonuclease, Chain A"/>
    <property type="match status" value="1"/>
</dbReference>
<dbReference type="AlphaFoldDB" id="A0A6H1ZB63"/>
<keyword evidence="3" id="KW-0540">Nuclease</keyword>
<evidence type="ECO:0000313" key="5">
    <source>
        <dbReference type="EMBL" id="QJB00804.1"/>
    </source>
</evidence>
<dbReference type="EMBL" id="MT143979">
    <property type="protein sequence ID" value="QJA44702.1"/>
    <property type="molecule type" value="Genomic_DNA"/>
</dbReference>
<evidence type="ECO:0000313" key="7">
    <source>
        <dbReference type="EMBL" id="QJI05320.1"/>
    </source>
</evidence>
<feature type="domain" description="HNH nuclease" evidence="2">
    <location>
        <begin position="43"/>
        <end position="86"/>
    </location>
</feature>
<dbReference type="InterPro" id="IPR044925">
    <property type="entry name" value="His-Me_finger_sf"/>
</dbReference>
<evidence type="ECO:0000313" key="6">
    <source>
        <dbReference type="EMBL" id="QJH94020.1"/>
    </source>
</evidence>
<sequence length="298" mass="32508">MLDERFWSKVNKDTPSGCWEWTANKNNKGYGRFTVDSYAGKQLAHRLAYKDAFGPIPKDGLILHSCDNPACVNPAHLRIGTHKANVADMDERGRRNPPHLKGETNPSSKLTDIQVIEIRRAYIAGEKRESIGPRYGLSPLSVSDITSGRAWKHLLGVDGAPSLADLKAARRITSVAEADAREVWRLHFERKSVPEIVEQTGLGFHAVAGIVGGKTWRHLPDAPTVEELHAGGVGRGHNQFSRGGDTRSAHPKTKIPTSEIPAILARLAAGETLEAVGKTYGVKKTAIWHIKKAASPSC</sequence>
<dbReference type="SUPFAM" id="SSF54060">
    <property type="entry name" value="His-Me finger endonucleases"/>
    <property type="match status" value="1"/>
</dbReference>
<gene>
    <name evidence="5" type="ORF">MM171A00166_0047</name>
    <name evidence="7" type="ORF">MM415A00140_0070</name>
    <name evidence="4" type="ORF">MM415B00227_0006</name>
    <name evidence="3" type="ORF">TM448A00134_0036</name>
    <name evidence="6" type="ORF">TM448B00166_0064</name>
</gene>
<dbReference type="GO" id="GO:0004519">
    <property type="term" value="F:endonuclease activity"/>
    <property type="evidence" value="ECO:0007669"/>
    <property type="project" value="UniProtKB-KW"/>
</dbReference>
<protein>
    <submittedName>
        <fullName evidence="3">Putative homing endonuclease</fullName>
    </submittedName>
</protein>
<evidence type="ECO:0000313" key="3">
    <source>
        <dbReference type="EMBL" id="QJA44702.1"/>
    </source>
</evidence>
<dbReference type="InterPro" id="IPR044930">
    <property type="entry name" value="Homing_endonuclease_His-Me"/>
</dbReference>
<dbReference type="InterPro" id="IPR003615">
    <property type="entry name" value="HNH_nuc"/>
</dbReference>
<reference evidence="3" key="1">
    <citation type="submission" date="2020-03" db="EMBL/GenBank/DDBJ databases">
        <title>The deep terrestrial virosphere.</title>
        <authorList>
            <person name="Holmfeldt K."/>
            <person name="Nilsson E."/>
            <person name="Simone D."/>
            <person name="Lopez-Fernandez M."/>
            <person name="Wu X."/>
            <person name="de Brujin I."/>
            <person name="Lundin D."/>
            <person name="Andersson A."/>
            <person name="Bertilsson S."/>
            <person name="Dopson M."/>
        </authorList>
    </citation>
    <scope>NUCLEOTIDE SEQUENCE</scope>
    <source>
        <strain evidence="5">MM171A00166</strain>
        <strain evidence="7">MM415A00140</strain>
        <strain evidence="4">MM415B00227</strain>
        <strain evidence="3">TM448A00134</strain>
        <strain evidence="6">TM448B00166</strain>
    </source>
</reference>
<dbReference type="EMBL" id="MT141570">
    <property type="protein sequence ID" value="QJA67344.1"/>
    <property type="molecule type" value="Genomic_DNA"/>
</dbReference>
<feature type="region of interest" description="Disordered" evidence="1">
    <location>
        <begin position="229"/>
        <end position="253"/>
    </location>
</feature>
<evidence type="ECO:0000256" key="1">
    <source>
        <dbReference type="SAM" id="MobiDB-lite"/>
    </source>
</evidence>
<dbReference type="EMBL" id="MT144594">
    <property type="protein sequence ID" value="QJH94020.1"/>
    <property type="molecule type" value="Genomic_DNA"/>
</dbReference>
<organism evidence="3">
    <name type="scientific">viral metagenome</name>
    <dbReference type="NCBI Taxonomy" id="1070528"/>
    <lineage>
        <taxon>unclassified sequences</taxon>
        <taxon>metagenomes</taxon>
        <taxon>organismal metagenomes</taxon>
    </lineage>
</organism>
<name>A0A6H1ZB63_9ZZZZ</name>
<dbReference type="EMBL" id="MT145197">
    <property type="protein sequence ID" value="QJI05320.1"/>
    <property type="molecule type" value="Genomic_DNA"/>
</dbReference>
<keyword evidence="3" id="KW-0255">Endonuclease</keyword>
<dbReference type="EMBL" id="MT143701">
    <property type="protein sequence ID" value="QJB00804.1"/>
    <property type="molecule type" value="Genomic_DNA"/>
</dbReference>
<accession>A0A6H1ZB63</accession>
<keyword evidence="3" id="KW-0378">Hydrolase</keyword>
<proteinExistence type="predicted"/>
<evidence type="ECO:0000313" key="4">
    <source>
        <dbReference type="EMBL" id="QJA67344.1"/>
    </source>
</evidence>